<sequence>MKKSFAFALPLCFVSATIFTPPSFQVLLRQSDELGVPLLSLTESRSTTAGPELTGVVERTNSVHWSVSPHRFFTFLTGEAKAKARAPISGLEQLYNNFSRLTNLWFYNGYHRYHDLSPVVFRETVKQAVKDLAVQISMLTPTTLSGHLNAEIKNPKIERLFVTCVNLAHEALNDPELSIKDRCWTLAILSCLRGNVIGHGHGATPIRLADSAVSRGELELHLLKDLPLPRMVFQLWPISQSKREQLYLRAQEVFYDTRLLDVQEVLGRVKLLQLVSTKRPNGADIKSTRHFCCLYDYLLLAQLPPSQSQLEKVINHIRGVIISEQTPDWQKEFVHNVCWHLNQYSALFGMELISLIHSDNVFQQNFHKILAKPMLEAILSSQNKGEESTEILPPGPIQSLIPSMSTWISSDETTTEITRLSLDLIFSEESRDIDRMHVFKVVNAASSFNTIIFSAVLKRLMEETVIPPKLVDMWNNMYPGLNFNASGALHYEKFLFLKSSKEVHVRDFEILYHIVKMRKNIFQRDLRNLWVSDDRLRRHMFEVSCYIKKDHKSITSGIDLSNLLAFSDWVIICTSEPPPSFAHKTPMSLGG</sequence>
<feature type="chain" id="PRO_5040314417" evidence="1">
    <location>
        <begin position="17"/>
        <end position="591"/>
    </location>
</feature>
<organism evidence="2 3">
    <name type="scientific">Cronartium quercuum f. sp. fusiforme G11</name>
    <dbReference type="NCBI Taxonomy" id="708437"/>
    <lineage>
        <taxon>Eukaryota</taxon>
        <taxon>Fungi</taxon>
        <taxon>Dikarya</taxon>
        <taxon>Basidiomycota</taxon>
        <taxon>Pucciniomycotina</taxon>
        <taxon>Pucciniomycetes</taxon>
        <taxon>Pucciniales</taxon>
        <taxon>Coleosporiaceae</taxon>
        <taxon>Cronartium</taxon>
    </lineage>
</organism>
<accession>A0A9P6TC21</accession>
<proteinExistence type="predicted"/>
<gene>
    <name evidence="2" type="ORF">CROQUDRAFT_133286</name>
</gene>
<name>A0A9P6TC21_9BASI</name>
<dbReference type="EMBL" id="MU167264">
    <property type="protein sequence ID" value="KAG0146215.1"/>
    <property type="molecule type" value="Genomic_DNA"/>
</dbReference>
<dbReference type="AlphaFoldDB" id="A0A9P6TC21"/>
<reference evidence="2" key="1">
    <citation type="submission" date="2013-11" db="EMBL/GenBank/DDBJ databases">
        <title>Genome sequence of the fusiform rust pathogen reveals effectors for host alternation and coevolution with pine.</title>
        <authorList>
            <consortium name="DOE Joint Genome Institute"/>
            <person name="Smith K."/>
            <person name="Pendleton A."/>
            <person name="Kubisiak T."/>
            <person name="Anderson C."/>
            <person name="Salamov A."/>
            <person name="Aerts A."/>
            <person name="Riley R."/>
            <person name="Clum A."/>
            <person name="Lindquist E."/>
            <person name="Ence D."/>
            <person name="Campbell M."/>
            <person name="Kronenberg Z."/>
            <person name="Feau N."/>
            <person name="Dhillon B."/>
            <person name="Hamelin R."/>
            <person name="Burleigh J."/>
            <person name="Smith J."/>
            <person name="Yandell M."/>
            <person name="Nelson C."/>
            <person name="Grigoriev I."/>
            <person name="Davis J."/>
        </authorList>
    </citation>
    <scope>NUCLEOTIDE SEQUENCE</scope>
    <source>
        <strain evidence="2">G11</strain>
    </source>
</reference>
<keyword evidence="1" id="KW-0732">Signal</keyword>
<evidence type="ECO:0000256" key="1">
    <source>
        <dbReference type="SAM" id="SignalP"/>
    </source>
</evidence>
<evidence type="ECO:0000313" key="2">
    <source>
        <dbReference type="EMBL" id="KAG0146215.1"/>
    </source>
</evidence>
<dbReference type="Proteomes" id="UP000886653">
    <property type="component" value="Unassembled WGS sequence"/>
</dbReference>
<keyword evidence="3" id="KW-1185">Reference proteome</keyword>
<comment type="caution">
    <text evidence="2">The sequence shown here is derived from an EMBL/GenBank/DDBJ whole genome shotgun (WGS) entry which is preliminary data.</text>
</comment>
<protein>
    <submittedName>
        <fullName evidence="2">Uncharacterized protein</fullName>
    </submittedName>
</protein>
<feature type="signal peptide" evidence="1">
    <location>
        <begin position="1"/>
        <end position="16"/>
    </location>
</feature>
<evidence type="ECO:0000313" key="3">
    <source>
        <dbReference type="Proteomes" id="UP000886653"/>
    </source>
</evidence>